<organism evidence="3 4">
    <name type="scientific">Methanosarcina siciliae HI350</name>
    <dbReference type="NCBI Taxonomy" id="1434119"/>
    <lineage>
        <taxon>Archaea</taxon>
        <taxon>Methanobacteriati</taxon>
        <taxon>Methanobacteriota</taxon>
        <taxon>Stenosarchaea group</taxon>
        <taxon>Methanomicrobia</taxon>
        <taxon>Methanosarcinales</taxon>
        <taxon>Methanosarcinaceae</taxon>
        <taxon>Methanosarcina</taxon>
    </lineage>
</organism>
<evidence type="ECO:0000256" key="2">
    <source>
        <dbReference type="SAM" id="Phobius"/>
    </source>
</evidence>
<protein>
    <submittedName>
        <fullName evidence="3">Uncharacterized protein</fullName>
    </submittedName>
</protein>
<keyword evidence="2" id="KW-0472">Membrane</keyword>
<feature type="coiled-coil region" evidence="1">
    <location>
        <begin position="91"/>
        <end position="118"/>
    </location>
</feature>
<evidence type="ECO:0000256" key="1">
    <source>
        <dbReference type="SAM" id="Coils"/>
    </source>
</evidence>
<dbReference type="AlphaFoldDB" id="A0A0E3PD65"/>
<dbReference type="GeneID" id="41605337"/>
<accession>A0A0E3PD65</accession>
<feature type="transmembrane region" description="Helical" evidence="2">
    <location>
        <begin position="12"/>
        <end position="35"/>
    </location>
</feature>
<dbReference type="EMBL" id="CP009507">
    <property type="protein sequence ID" value="AKB32017.1"/>
    <property type="molecule type" value="Genomic_DNA"/>
</dbReference>
<proteinExistence type="predicted"/>
<reference evidence="3 4" key="1">
    <citation type="submission" date="2014-07" db="EMBL/GenBank/DDBJ databases">
        <title>Methanogenic archaea and the global carbon cycle.</title>
        <authorList>
            <person name="Henriksen J.R."/>
            <person name="Luke J."/>
            <person name="Reinhart S."/>
            <person name="Benedict M.N."/>
            <person name="Youngblut N.D."/>
            <person name="Metcalf M.E."/>
            <person name="Whitaker R.J."/>
            <person name="Metcalf W.W."/>
        </authorList>
    </citation>
    <scope>NUCLEOTIDE SEQUENCE [LARGE SCALE GENOMIC DNA]</scope>
    <source>
        <strain evidence="3 4">HI350</strain>
    </source>
</reference>
<dbReference type="RefSeq" id="WP_011022424.1">
    <property type="nucleotide sequence ID" value="NZ_CP009507.1"/>
</dbReference>
<feature type="transmembrane region" description="Helical" evidence="2">
    <location>
        <begin position="41"/>
        <end position="60"/>
    </location>
</feature>
<evidence type="ECO:0000313" key="3">
    <source>
        <dbReference type="EMBL" id="AKB32017.1"/>
    </source>
</evidence>
<evidence type="ECO:0000313" key="4">
    <source>
        <dbReference type="Proteomes" id="UP000033092"/>
    </source>
</evidence>
<dbReference type="KEGG" id="msz:MSSIH_1327"/>
<keyword evidence="1" id="KW-0175">Coiled coil</keyword>
<dbReference type="HOGENOM" id="CLU_098237_0_0_2"/>
<name>A0A0E3PD65_9EURY</name>
<sequence length="247" mass="28148">MDREKLIKLSGLNLGIAAANIITFSPRLVGLGLLGTSALETALGTTFIFLSGAGLIYGNYELLTRPEKETQTNKIRTVEDYIEALNIHRGLKTFEKTVDLLLDQIERLQKKNKTIRDILLKIFSASEMSYKKFDAVIAEVEKIFLMNIGSILNKLDAFDEKDYNFVRKEYKEGAFPEELVKEKFKVYNEYIKFVKAATEDNEQILLKLDKLLLEISGLNSIESGQLEQMAGMIEIDNLIKQAKYYKN</sequence>
<dbReference type="Proteomes" id="UP000033092">
    <property type="component" value="Chromosome"/>
</dbReference>
<gene>
    <name evidence="3" type="ORF">MSSIH_1327</name>
</gene>
<keyword evidence="2" id="KW-1133">Transmembrane helix</keyword>
<keyword evidence="2" id="KW-0812">Transmembrane</keyword>
<dbReference type="PATRIC" id="fig|1434119.4.peg.1682"/>